<gene>
    <name evidence="2" type="ORF">HYFRA_00000965</name>
</gene>
<keyword evidence="1" id="KW-0732">Signal</keyword>
<sequence length="107" mass="11231">MKIFSVILLLTLASIGLAEEQGGGVGGPPCEQRRKECEAKCSGSRISSALATVRNAIANNNSYNILGDSSSPMKSGSEKVILVDASHATRISTAQKKIIMDIVVGRI</sequence>
<feature type="signal peptide" evidence="1">
    <location>
        <begin position="1"/>
        <end position="18"/>
    </location>
</feature>
<evidence type="ECO:0000313" key="3">
    <source>
        <dbReference type="Proteomes" id="UP000696280"/>
    </source>
</evidence>
<dbReference type="AlphaFoldDB" id="A0A9N9KQH1"/>
<proteinExistence type="predicted"/>
<name>A0A9N9KQH1_9HELO</name>
<protein>
    <submittedName>
        <fullName evidence="2">Uncharacterized protein</fullName>
    </submittedName>
</protein>
<feature type="chain" id="PRO_5040357022" evidence="1">
    <location>
        <begin position="19"/>
        <end position="107"/>
    </location>
</feature>
<keyword evidence="3" id="KW-1185">Reference proteome</keyword>
<comment type="caution">
    <text evidence="2">The sequence shown here is derived from an EMBL/GenBank/DDBJ whole genome shotgun (WGS) entry which is preliminary data.</text>
</comment>
<dbReference type="EMBL" id="CAJVRL010000045">
    <property type="protein sequence ID" value="CAG8952225.1"/>
    <property type="molecule type" value="Genomic_DNA"/>
</dbReference>
<organism evidence="2 3">
    <name type="scientific">Hymenoscyphus fraxineus</name>
    <dbReference type="NCBI Taxonomy" id="746836"/>
    <lineage>
        <taxon>Eukaryota</taxon>
        <taxon>Fungi</taxon>
        <taxon>Dikarya</taxon>
        <taxon>Ascomycota</taxon>
        <taxon>Pezizomycotina</taxon>
        <taxon>Leotiomycetes</taxon>
        <taxon>Helotiales</taxon>
        <taxon>Helotiaceae</taxon>
        <taxon>Hymenoscyphus</taxon>
    </lineage>
</organism>
<dbReference type="Proteomes" id="UP000696280">
    <property type="component" value="Unassembled WGS sequence"/>
</dbReference>
<accession>A0A9N9KQH1</accession>
<evidence type="ECO:0000256" key="1">
    <source>
        <dbReference type="SAM" id="SignalP"/>
    </source>
</evidence>
<evidence type="ECO:0000313" key="2">
    <source>
        <dbReference type="EMBL" id="CAG8952225.1"/>
    </source>
</evidence>
<reference evidence="2" key="1">
    <citation type="submission" date="2021-07" db="EMBL/GenBank/DDBJ databases">
        <authorList>
            <person name="Durling M."/>
        </authorList>
    </citation>
    <scope>NUCLEOTIDE SEQUENCE</scope>
</reference>